<evidence type="ECO:0000313" key="8">
    <source>
        <dbReference type="EMBL" id="CAA3014089.1"/>
    </source>
</evidence>
<reference evidence="8 9" key="1">
    <citation type="submission" date="2019-12" db="EMBL/GenBank/DDBJ databases">
        <authorList>
            <person name="Alioto T."/>
            <person name="Alioto T."/>
            <person name="Gomez Garrido J."/>
        </authorList>
    </citation>
    <scope>NUCLEOTIDE SEQUENCE [LARGE SCALE GENOMIC DNA]</scope>
</reference>
<keyword evidence="5" id="KW-0067">ATP-binding</keyword>
<evidence type="ECO:0000256" key="4">
    <source>
        <dbReference type="ARBA" id="ARBA00022806"/>
    </source>
</evidence>
<protein>
    <recommendedName>
        <fullName evidence="1">RNA helicase</fullName>
        <ecNumber evidence="1">3.6.4.13</ecNumber>
    </recommendedName>
</protein>
<proteinExistence type="predicted"/>
<dbReference type="Gene3D" id="3.40.50.300">
    <property type="entry name" value="P-loop containing nucleotide triphosphate hydrolases"/>
    <property type="match status" value="2"/>
</dbReference>
<keyword evidence="4 8" id="KW-0347">Helicase</keyword>
<evidence type="ECO:0000313" key="9">
    <source>
        <dbReference type="Proteomes" id="UP000594638"/>
    </source>
</evidence>
<evidence type="ECO:0000256" key="6">
    <source>
        <dbReference type="ARBA" id="ARBA00047984"/>
    </source>
</evidence>
<dbReference type="GO" id="GO:0003724">
    <property type="term" value="F:RNA helicase activity"/>
    <property type="evidence" value="ECO:0007669"/>
    <property type="project" value="UniProtKB-EC"/>
</dbReference>
<dbReference type="InterPro" id="IPR027417">
    <property type="entry name" value="P-loop_NTPase"/>
</dbReference>
<sequence>MKFQQMFRLQPFPQFLRNMMLLFSPIQGQGMAYLLPILSEVGPLKKDVEFRDNMNIEAVIVAPSRELGMQIVREVEKLLHLGPADKRLVQQLVGGANRHKFTDSSSMSLPPSLKQYYSVTKIQNKVDMLRRCVHVVDTKCVIAFMNHSKQLKDAVFKLEAYGMKAAELHGDQSKLSRLTILKKFRNGEVRVLLTNLKGKCIRPKIEALVLLSGKTQKDFTNWREEGRFGNAIAFSFLMTTRIVIVSAGRCRIESLIHGGIVFSPIM</sequence>
<dbReference type="PANTHER" id="PTHR47963:SF3">
    <property type="entry name" value="DEAD-BOX ATP-DEPENDENT RNA HELICASE 47, MITOCHONDRIAL"/>
    <property type="match status" value="1"/>
</dbReference>
<dbReference type="Proteomes" id="UP000594638">
    <property type="component" value="Unassembled WGS sequence"/>
</dbReference>
<organism evidence="8 9">
    <name type="scientific">Olea europaea subsp. europaea</name>
    <dbReference type="NCBI Taxonomy" id="158383"/>
    <lineage>
        <taxon>Eukaryota</taxon>
        <taxon>Viridiplantae</taxon>
        <taxon>Streptophyta</taxon>
        <taxon>Embryophyta</taxon>
        <taxon>Tracheophyta</taxon>
        <taxon>Spermatophyta</taxon>
        <taxon>Magnoliopsida</taxon>
        <taxon>eudicotyledons</taxon>
        <taxon>Gunneridae</taxon>
        <taxon>Pentapetalae</taxon>
        <taxon>asterids</taxon>
        <taxon>lamiids</taxon>
        <taxon>Lamiales</taxon>
        <taxon>Oleaceae</taxon>
        <taxon>Oleeae</taxon>
        <taxon>Olea</taxon>
    </lineage>
</organism>
<evidence type="ECO:0000256" key="2">
    <source>
        <dbReference type="ARBA" id="ARBA00022741"/>
    </source>
</evidence>
<evidence type="ECO:0000256" key="1">
    <source>
        <dbReference type="ARBA" id="ARBA00012552"/>
    </source>
</evidence>
<accession>A0A8S0U4Z9</accession>
<dbReference type="GO" id="GO:0016787">
    <property type="term" value="F:hydrolase activity"/>
    <property type="evidence" value="ECO:0007669"/>
    <property type="project" value="UniProtKB-KW"/>
</dbReference>
<dbReference type="GO" id="GO:0003723">
    <property type="term" value="F:RNA binding"/>
    <property type="evidence" value="ECO:0007669"/>
    <property type="project" value="TreeGrafter"/>
</dbReference>
<dbReference type="OrthoDB" id="10256233at2759"/>
<dbReference type="Gramene" id="OE9A043071T1">
    <property type="protein sequence ID" value="OE9A043071C1"/>
    <property type="gene ID" value="OE9A043071"/>
</dbReference>
<keyword evidence="9" id="KW-1185">Reference proteome</keyword>
<dbReference type="AlphaFoldDB" id="A0A8S0U4Z9"/>
<evidence type="ECO:0000259" key="7">
    <source>
        <dbReference type="Pfam" id="PF00271"/>
    </source>
</evidence>
<dbReference type="EMBL" id="CACTIH010007467">
    <property type="protein sequence ID" value="CAA3014089.1"/>
    <property type="molecule type" value="Genomic_DNA"/>
</dbReference>
<dbReference type="GO" id="GO:0005524">
    <property type="term" value="F:ATP binding"/>
    <property type="evidence" value="ECO:0007669"/>
    <property type="project" value="UniProtKB-KW"/>
</dbReference>
<keyword evidence="3" id="KW-0378">Hydrolase</keyword>
<dbReference type="InterPro" id="IPR001650">
    <property type="entry name" value="Helicase_C-like"/>
</dbReference>
<comment type="caution">
    <text evidence="8">The sequence shown here is derived from an EMBL/GenBank/DDBJ whole genome shotgun (WGS) entry which is preliminary data.</text>
</comment>
<name>A0A8S0U4Z9_OLEEU</name>
<evidence type="ECO:0000256" key="5">
    <source>
        <dbReference type="ARBA" id="ARBA00022840"/>
    </source>
</evidence>
<dbReference type="EC" id="3.6.4.13" evidence="1"/>
<dbReference type="PANTHER" id="PTHR47963">
    <property type="entry name" value="DEAD-BOX ATP-DEPENDENT RNA HELICASE 47, MITOCHONDRIAL"/>
    <property type="match status" value="1"/>
</dbReference>
<keyword evidence="2" id="KW-0547">Nucleotide-binding</keyword>
<dbReference type="SUPFAM" id="SSF52540">
    <property type="entry name" value="P-loop containing nucleoside triphosphate hydrolases"/>
    <property type="match status" value="1"/>
</dbReference>
<comment type="catalytic activity">
    <reaction evidence="6">
        <text>ATP + H2O = ADP + phosphate + H(+)</text>
        <dbReference type="Rhea" id="RHEA:13065"/>
        <dbReference type="ChEBI" id="CHEBI:15377"/>
        <dbReference type="ChEBI" id="CHEBI:15378"/>
        <dbReference type="ChEBI" id="CHEBI:30616"/>
        <dbReference type="ChEBI" id="CHEBI:43474"/>
        <dbReference type="ChEBI" id="CHEBI:456216"/>
        <dbReference type="EC" id="3.6.4.13"/>
    </reaction>
</comment>
<dbReference type="InterPro" id="IPR050547">
    <property type="entry name" value="DEAD_box_RNA_helicases"/>
</dbReference>
<evidence type="ECO:0000256" key="3">
    <source>
        <dbReference type="ARBA" id="ARBA00022801"/>
    </source>
</evidence>
<feature type="domain" description="Helicase C-terminal" evidence="7">
    <location>
        <begin position="125"/>
        <end position="194"/>
    </location>
</feature>
<dbReference type="Pfam" id="PF00271">
    <property type="entry name" value="Helicase_C"/>
    <property type="match status" value="1"/>
</dbReference>
<gene>
    <name evidence="8" type="ORF">OLEA9_A043071</name>
</gene>